<keyword evidence="1" id="KW-0472">Membrane</keyword>
<dbReference type="PROSITE" id="PS51257">
    <property type="entry name" value="PROKAR_LIPOPROTEIN"/>
    <property type="match status" value="1"/>
</dbReference>
<evidence type="ECO:0000256" key="1">
    <source>
        <dbReference type="SAM" id="Phobius"/>
    </source>
</evidence>
<dbReference type="RefSeq" id="WP_188173977.1">
    <property type="nucleotide sequence ID" value="NZ_JACVVD010000002.1"/>
</dbReference>
<dbReference type="Pfam" id="PF03845">
    <property type="entry name" value="Spore_permease"/>
    <property type="match status" value="1"/>
</dbReference>
<protein>
    <submittedName>
        <fullName evidence="2">GerAB/ArcD/ProY family transporter</fullName>
    </submittedName>
</protein>
<keyword evidence="3" id="KW-1185">Reference proteome</keyword>
<feature type="transmembrane region" description="Helical" evidence="1">
    <location>
        <begin position="7"/>
        <end position="27"/>
    </location>
</feature>
<reference evidence="2" key="1">
    <citation type="submission" date="2020-09" db="EMBL/GenBank/DDBJ databases">
        <title>Draft Genome Sequence of Paenibacillus sp. WST5.</title>
        <authorList>
            <person name="Bao Z."/>
        </authorList>
    </citation>
    <scope>NUCLEOTIDE SEQUENCE</scope>
    <source>
        <strain evidence="2">WST5</strain>
    </source>
</reference>
<comment type="caution">
    <text evidence="2">The sequence shown here is derived from an EMBL/GenBank/DDBJ whole genome shotgun (WGS) entry which is preliminary data.</text>
</comment>
<proteinExistence type="predicted"/>
<evidence type="ECO:0000313" key="2">
    <source>
        <dbReference type="EMBL" id="MBD0379852.1"/>
    </source>
</evidence>
<dbReference type="EMBL" id="JACVVD010000002">
    <property type="protein sequence ID" value="MBD0379852.1"/>
    <property type="molecule type" value="Genomic_DNA"/>
</dbReference>
<keyword evidence="1" id="KW-0812">Transmembrane</keyword>
<keyword evidence="1" id="KW-1133">Transmembrane helix</keyword>
<sequence length="70" mass="7927">MIGILRICFGNVFGSILGGCFTIYFAYESMRNVRDFGEITTITLLSKTSSEYHDLQQYGFISHCDEPTAF</sequence>
<dbReference type="AlphaFoldDB" id="A0A926KM69"/>
<name>A0A926KM69_9BACL</name>
<dbReference type="InterPro" id="IPR004761">
    <property type="entry name" value="Spore_GerAB"/>
</dbReference>
<organism evidence="2 3">
    <name type="scientific">Paenibacillus sedimenti</name>
    <dbReference type="NCBI Taxonomy" id="2770274"/>
    <lineage>
        <taxon>Bacteria</taxon>
        <taxon>Bacillati</taxon>
        <taxon>Bacillota</taxon>
        <taxon>Bacilli</taxon>
        <taxon>Bacillales</taxon>
        <taxon>Paenibacillaceae</taxon>
        <taxon>Paenibacillus</taxon>
    </lineage>
</organism>
<accession>A0A926KM69</accession>
<dbReference type="Proteomes" id="UP000650466">
    <property type="component" value="Unassembled WGS sequence"/>
</dbReference>
<gene>
    <name evidence="2" type="ORF">ICC18_06985</name>
</gene>
<dbReference type="GO" id="GO:0009847">
    <property type="term" value="P:spore germination"/>
    <property type="evidence" value="ECO:0007669"/>
    <property type="project" value="InterPro"/>
</dbReference>
<evidence type="ECO:0000313" key="3">
    <source>
        <dbReference type="Proteomes" id="UP000650466"/>
    </source>
</evidence>
<dbReference type="GO" id="GO:0016020">
    <property type="term" value="C:membrane"/>
    <property type="evidence" value="ECO:0007669"/>
    <property type="project" value="InterPro"/>
</dbReference>